<dbReference type="EMBL" id="JAMSHJ010000004">
    <property type="protein sequence ID" value="KAI5415208.1"/>
    <property type="molecule type" value="Genomic_DNA"/>
</dbReference>
<evidence type="ECO:0000313" key="4">
    <source>
        <dbReference type="Proteomes" id="UP001058974"/>
    </source>
</evidence>
<gene>
    <name evidence="3" type="ORF">KIW84_040595</name>
</gene>
<protein>
    <submittedName>
        <fullName evidence="3">Phosphatidylinositol 4-kinase alpha 1, variant 2</fullName>
    </submittedName>
</protein>
<dbReference type="Proteomes" id="UP001058974">
    <property type="component" value="Chromosome 4"/>
</dbReference>
<comment type="caution">
    <text evidence="3">The sequence shown here is derived from an EMBL/GenBank/DDBJ whole genome shotgun (WGS) entry which is preliminary data.</text>
</comment>
<accession>A0A9D5AN86</accession>
<comment type="similarity">
    <text evidence="1">Belongs to the PI3/PI4-kinase family. Type III PI4K subfamily.</text>
</comment>
<feature type="non-terminal residue" evidence="3">
    <location>
        <position position="121"/>
    </location>
</feature>
<dbReference type="Pfam" id="PF19274">
    <property type="entry name" value="PI4K_N"/>
    <property type="match status" value="1"/>
</dbReference>
<feature type="non-terminal residue" evidence="3">
    <location>
        <position position="1"/>
    </location>
</feature>
<evidence type="ECO:0000259" key="2">
    <source>
        <dbReference type="Pfam" id="PF19274"/>
    </source>
</evidence>
<name>A0A9D5AN86_PEA</name>
<keyword evidence="4" id="KW-1185">Reference proteome</keyword>
<dbReference type="AlphaFoldDB" id="A0A9D5AN86"/>
<reference evidence="3 4" key="1">
    <citation type="journal article" date="2022" name="Nat. Genet.">
        <title>Improved pea reference genome and pan-genome highlight genomic features and evolutionary characteristics.</title>
        <authorList>
            <person name="Yang T."/>
            <person name="Liu R."/>
            <person name="Luo Y."/>
            <person name="Hu S."/>
            <person name="Wang D."/>
            <person name="Wang C."/>
            <person name="Pandey M.K."/>
            <person name="Ge S."/>
            <person name="Xu Q."/>
            <person name="Li N."/>
            <person name="Li G."/>
            <person name="Huang Y."/>
            <person name="Saxena R.K."/>
            <person name="Ji Y."/>
            <person name="Li M."/>
            <person name="Yan X."/>
            <person name="He Y."/>
            <person name="Liu Y."/>
            <person name="Wang X."/>
            <person name="Xiang C."/>
            <person name="Varshney R.K."/>
            <person name="Ding H."/>
            <person name="Gao S."/>
            <person name="Zong X."/>
        </authorList>
    </citation>
    <scope>NUCLEOTIDE SEQUENCE [LARGE SCALE GENOMIC DNA]</scope>
    <source>
        <strain evidence="3 4">cv. Zhongwan 6</strain>
    </source>
</reference>
<dbReference type="InterPro" id="IPR045495">
    <property type="entry name" value="PI4K_N"/>
</dbReference>
<evidence type="ECO:0000313" key="3">
    <source>
        <dbReference type="EMBL" id="KAI5415208.1"/>
    </source>
</evidence>
<dbReference type="Gramene" id="Psat04G0059500-T2">
    <property type="protein sequence ID" value="KAI5415208.1"/>
    <property type="gene ID" value="KIW84_040595"/>
</dbReference>
<feature type="domain" description="PI4-kinase N-terminal" evidence="2">
    <location>
        <begin position="2"/>
        <end position="120"/>
    </location>
</feature>
<sequence>FVQLNVIRLFAELSAAVNKSELVDVILPLFIESLEEGDASAPSLLRLRLLDAVSRMASLGFEKSYRETVVLMTRSYLNKLSSVGSAESKTEAPEATTERVETLPAGFLLIATGLTTDRLRA</sequence>
<organism evidence="3 4">
    <name type="scientific">Pisum sativum</name>
    <name type="common">Garden pea</name>
    <name type="synonym">Lathyrus oleraceus</name>
    <dbReference type="NCBI Taxonomy" id="3888"/>
    <lineage>
        <taxon>Eukaryota</taxon>
        <taxon>Viridiplantae</taxon>
        <taxon>Streptophyta</taxon>
        <taxon>Embryophyta</taxon>
        <taxon>Tracheophyta</taxon>
        <taxon>Spermatophyta</taxon>
        <taxon>Magnoliopsida</taxon>
        <taxon>eudicotyledons</taxon>
        <taxon>Gunneridae</taxon>
        <taxon>Pentapetalae</taxon>
        <taxon>rosids</taxon>
        <taxon>fabids</taxon>
        <taxon>Fabales</taxon>
        <taxon>Fabaceae</taxon>
        <taxon>Papilionoideae</taxon>
        <taxon>50 kb inversion clade</taxon>
        <taxon>NPAAA clade</taxon>
        <taxon>Hologalegina</taxon>
        <taxon>IRL clade</taxon>
        <taxon>Fabeae</taxon>
        <taxon>Lathyrus</taxon>
    </lineage>
</organism>
<evidence type="ECO:0000256" key="1">
    <source>
        <dbReference type="ARBA" id="ARBA00006209"/>
    </source>
</evidence>
<proteinExistence type="inferred from homology"/>